<dbReference type="Proteomes" id="UP000832011">
    <property type="component" value="Chromosome"/>
</dbReference>
<evidence type="ECO:0000313" key="2">
    <source>
        <dbReference type="EMBL" id="UOO90038.1"/>
    </source>
</evidence>
<evidence type="ECO:0000256" key="1">
    <source>
        <dbReference type="SAM" id="SignalP"/>
    </source>
</evidence>
<keyword evidence="3" id="KW-1185">Reference proteome</keyword>
<dbReference type="RefSeq" id="WP_058356061.1">
    <property type="nucleotide sequence ID" value="NZ_CABKVG010000008.1"/>
</dbReference>
<keyword evidence="1" id="KW-0732">Signal</keyword>
<name>A0ABY4E2P1_9NEIS</name>
<reference evidence="2 3" key="1">
    <citation type="journal article" date="2022" name="Res Sq">
        <title>Evolution of multicellular longitudinally dividing oral cavity symbionts (Neisseriaceae).</title>
        <authorList>
            <person name="Nyongesa S."/>
            <person name="Weber P."/>
            <person name="Bernet E."/>
            <person name="Pullido F."/>
            <person name="Nieckarz M."/>
            <person name="Delaby M."/>
            <person name="Nieves C."/>
            <person name="Viehboeck T."/>
            <person name="Krause N."/>
            <person name="Rivera-Millot A."/>
            <person name="Nakamura A."/>
            <person name="Vischer N."/>
            <person name="VanNieuwenhze M."/>
            <person name="Brun Y."/>
            <person name="Cava F."/>
            <person name="Bulgheresi S."/>
            <person name="Veyrier F."/>
        </authorList>
    </citation>
    <scope>NUCLEOTIDE SEQUENCE [LARGE SCALE GENOMIC DNA]</scope>
    <source>
        <strain evidence="2 3">SN4</strain>
    </source>
</reference>
<feature type="chain" id="PRO_5046957894" evidence="1">
    <location>
        <begin position="23"/>
        <end position="143"/>
    </location>
</feature>
<accession>A0ABY4E2P1</accession>
<evidence type="ECO:0000313" key="3">
    <source>
        <dbReference type="Proteomes" id="UP000832011"/>
    </source>
</evidence>
<protein>
    <submittedName>
        <fullName evidence="2">Excinuclease ATPase subunit</fullName>
    </submittedName>
</protein>
<gene>
    <name evidence="2" type="ORF">LVJ82_03345</name>
</gene>
<dbReference type="EMBL" id="CP091511">
    <property type="protein sequence ID" value="UOO90038.1"/>
    <property type="molecule type" value="Genomic_DNA"/>
</dbReference>
<proteinExistence type="predicted"/>
<feature type="signal peptide" evidence="1">
    <location>
        <begin position="1"/>
        <end position="22"/>
    </location>
</feature>
<sequence>MKPSKLILTSLCGLYLSTPAQAADRPVFYPFQEAVQRAVDDGFLDGSVTFYLAGTGSTGTVLQADVVTNKKTNAFAKKDEVACDHVLRSALIQLQTAAKNAGATSVRNIVSYYKKDTYSSTSNYQCSVGTAMAGVALKGDLVK</sequence>
<organism evidence="2 3">
    <name type="scientific">Vitreoscilla massiliensis</name>
    <dbReference type="NCBI Taxonomy" id="1689272"/>
    <lineage>
        <taxon>Bacteria</taxon>
        <taxon>Pseudomonadati</taxon>
        <taxon>Pseudomonadota</taxon>
        <taxon>Betaproteobacteria</taxon>
        <taxon>Neisseriales</taxon>
        <taxon>Neisseriaceae</taxon>
        <taxon>Vitreoscilla</taxon>
    </lineage>
</organism>